<evidence type="ECO:0008006" key="10">
    <source>
        <dbReference type="Google" id="ProtNLM"/>
    </source>
</evidence>
<dbReference type="AlphaFoldDB" id="D5AAB9"/>
<dbReference type="PANTHER" id="PTHR46646:SF1">
    <property type="entry name" value="TOM1-LIKE PROTEIN 1"/>
    <property type="match status" value="1"/>
</dbReference>
<comment type="similarity">
    <text evidence="2">Belongs to the TOM1 family.</text>
</comment>
<dbReference type="CDD" id="cd03561">
    <property type="entry name" value="VHS"/>
    <property type="match status" value="1"/>
</dbReference>
<evidence type="ECO:0000256" key="2">
    <source>
        <dbReference type="ARBA" id="ARBA00007708"/>
    </source>
</evidence>
<dbReference type="Gene3D" id="1.20.58.160">
    <property type="match status" value="1"/>
</dbReference>
<dbReference type="SUPFAM" id="SSF89009">
    <property type="entry name" value="GAT-like domain"/>
    <property type="match status" value="1"/>
</dbReference>
<dbReference type="SMART" id="SM00288">
    <property type="entry name" value="VHS"/>
    <property type="match status" value="1"/>
</dbReference>
<name>D5AAB9_PICSI</name>
<organism evidence="9">
    <name type="scientific">Picea sitchensis</name>
    <name type="common">Sitka spruce</name>
    <name type="synonym">Pinus sitchensis</name>
    <dbReference type="NCBI Taxonomy" id="3332"/>
    <lineage>
        <taxon>Eukaryota</taxon>
        <taxon>Viridiplantae</taxon>
        <taxon>Streptophyta</taxon>
        <taxon>Embryophyta</taxon>
        <taxon>Tracheophyta</taxon>
        <taxon>Spermatophyta</taxon>
        <taxon>Pinopsida</taxon>
        <taxon>Pinidae</taxon>
        <taxon>Conifers I</taxon>
        <taxon>Pinales</taxon>
        <taxon>Pinaceae</taxon>
        <taxon>Picea</taxon>
    </lineage>
</organism>
<dbReference type="InterPro" id="IPR038425">
    <property type="entry name" value="GAT_sf"/>
</dbReference>
<keyword evidence="5" id="KW-0472">Membrane</keyword>
<dbReference type="GO" id="GO:0035091">
    <property type="term" value="F:phosphatidylinositol binding"/>
    <property type="evidence" value="ECO:0007669"/>
    <property type="project" value="InterPro"/>
</dbReference>
<evidence type="ECO:0000313" key="9">
    <source>
        <dbReference type="EMBL" id="ADE76488.1"/>
    </source>
</evidence>
<evidence type="ECO:0000256" key="4">
    <source>
        <dbReference type="ARBA" id="ARBA00022927"/>
    </source>
</evidence>
<keyword evidence="4" id="KW-0653">Protein transport</keyword>
<accession>D5AAB9</accession>
<dbReference type="GO" id="GO:0016020">
    <property type="term" value="C:membrane"/>
    <property type="evidence" value="ECO:0007669"/>
    <property type="project" value="UniProtKB-SubCell"/>
</dbReference>
<keyword evidence="3" id="KW-0813">Transport</keyword>
<dbReference type="Pfam" id="PF00790">
    <property type="entry name" value="VHS"/>
    <property type="match status" value="1"/>
</dbReference>
<dbReference type="Gene3D" id="1.25.40.90">
    <property type="match status" value="1"/>
</dbReference>
<dbReference type="InterPro" id="IPR004152">
    <property type="entry name" value="GAT_dom"/>
</dbReference>
<protein>
    <recommendedName>
        <fullName evidence="10">VHS domain-containing protein</fullName>
    </recommendedName>
</protein>
<evidence type="ECO:0000256" key="5">
    <source>
        <dbReference type="ARBA" id="ARBA00023136"/>
    </source>
</evidence>
<dbReference type="GO" id="GO:0043328">
    <property type="term" value="P:protein transport to vacuole involved in ubiquitin-dependent protein catabolic process via the multivesicular body sorting pathway"/>
    <property type="evidence" value="ECO:0007669"/>
    <property type="project" value="InterPro"/>
</dbReference>
<dbReference type="PROSITE" id="PS50179">
    <property type="entry name" value="VHS"/>
    <property type="match status" value="1"/>
</dbReference>
<dbReference type="EMBL" id="BT123149">
    <property type="protein sequence ID" value="ADE76488.1"/>
    <property type="molecule type" value="mRNA"/>
</dbReference>
<reference evidence="9" key="1">
    <citation type="submission" date="2010-04" db="EMBL/GenBank/DDBJ databases">
        <authorList>
            <person name="Reid K.E."/>
            <person name="Liao N."/>
            <person name="Chan S."/>
            <person name="Docking R."/>
            <person name="Taylor G."/>
            <person name="Moore R."/>
            <person name="Mayo M."/>
            <person name="Munro S."/>
            <person name="King J."/>
            <person name="Yanchuk A."/>
            <person name="Holt R."/>
            <person name="Jones S."/>
            <person name="Marra M."/>
            <person name="Ritland C.E."/>
            <person name="Ritland K."/>
            <person name="Bohlmann J."/>
        </authorList>
    </citation>
    <scope>NUCLEOTIDE SEQUENCE</scope>
    <source>
        <tissue evidence="9">Bud</tissue>
    </source>
</reference>
<evidence type="ECO:0000256" key="1">
    <source>
        <dbReference type="ARBA" id="ARBA00004170"/>
    </source>
</evidence>
<sequence length="398" mass="44074">MEKFNSFGERIMVGGAEVGRKMSAGMSSVTGKMKGLLQVQTQADKIVEEATSQNFQEPDWAANLRICDMLNSGKLSGQDVVRGIKKRITVKHPMVQYWALILLETCAMNCDKVFSEVASDRVLDEMVKIIDDPHTIAGNRNKILQLIQAWGESAEDLRYLPVFEETYKRLKSRGIRFPGHGNESSAPIFTSELPLTSPPFGIPVGYPGAILDQQQGYQNVFVPQSSNLSQEQKQEVFAVARNSIEILSTVLTSSPQQEALKDDLTTMLVEQCRQSQFTVRKLVEGAGDNEPLLFEALNVNDEIQRVLSKYEEMLTAPTSKSANISEPASIPVNVEEEASPSASKEDALVRSRFSKSLKPHPRLGEDAAILDLDDMIFGKKGGNSGEWDSHKDDHQSLI</sequence>
<feature type="domain" description="VHS" evidence="7">
    <location>
        <begin position="50"/>
        <end position="178"/>
    </location>
</feature>
<proteinExistence type="evidence at transcript level"/>
<dbReference type="OMA" id="EWDSHKD"/>
<dbReference type="GO" id="GO:0043130">
    <property type="term" value="F:ubiquitin binding"/>
    <property type="evidence" value="ECO:0007669"/>
    <property type="project" value="InterPro"/>
</dbReference>
<evidence type="ECO:0000256" key="3">
    <source>
        <dbReference type="ARBA" id="ARBA00022448"/>
    </source>
</evidence>
<evidence type="ECO:0000259" key="7">
    <source>
        <dbReference type="PROSITE" id="PS50179"/>
    </source>
</evidence>
<feature type="compositionally biased region" description="Polar residues" evidence="6">
    <location>
        <begin position="316"/>
        <end position="326"/>
    </location>
</feature>
<evidence type="ECO:0000256" key="6">
    <source>
        <dbReference type="SAM" id="MobiDB-lite"/>
    </source>
</evidence>
<dbReference type="InterPro" id="IPR044836">
    <property type="entry name" value="TOL_plant"/>
</dbReference>
<dbReference type="PANTHER" id="PTHR46646">
    <property type="entry name" value="TOM1-LIKE PROTEIN 1"/>
    <property type="match status" value="1"/>
</dbReference>
<dbReference type="PROSITE" id="PS50909">
    <property type="entry name" value="GAT"/>
    <property type="match status" value="1"/>
</dbReference>
<comment type="subcellular location">
    <subcellularLocation>
        <location evidence="1">Membrane</location>
        <topology evidence="1">Peripheral membrane protein</topology>
    </subcellularLocation>
</comment>
<dbReference type="InterPro" id="IPR002014">
    <property type="entry name" value="VHS_dom"/>
</dbReference>
<evidence type="ECO:0000259" key="8">
    <source>
        <dbReference type="PROSITE" id="PS50909"/>
    </source>
</evidence>
<dbReference type="InterPro" id="IPR008942">
    <property type="entry name" value="ENTH_VHS"/>
</dbReference>
<dbReference type="GO" id="GO:0005737">
    <property type="term" value="C:cytoplasm"/>
    <property type="evidence" value="ECO:0007669"/>
    <property type="project" value="UniProtKB-ARBA"/>
</dbReference>
<dbReference type="SUPFAM" id="SSF48464">
    <property type="entry name" value="ENTH/VHS domain"/>
    <property type="match status" value="1"/>
</dbReference>
<dbReference type="Pfam" id="PF03127">
    <property type="entry name" value="GAT"/>
    <property type="match status" value="1"/>
</dbReference>
<feature type="region of interest" description="Disordered" evidence="6">
    <location>
        <begin position="316"/>
        <end position="347"/>
    </location>
</feature>
<dbReference type="CDD" id="cd14231">
    <property type="entry name" value="GAT_GGA-like_plant"/>
    <property type="match status" value="1"/>
</dbReference>
<feature type="domain" description="GAT" evidence="8">
    <location>
        <begin position="228"/>
        <end position="315"/>
    </location>
</feature>